<dbReference type="EMBL" id="JACGWJ010000017">
    <property type="protein sequence ID" value="KAL0356363.1"/>
    <property type="molecule type" value="Genomic_DNA"/>
</dbReference>
<protein>
    <submittedName>
        <fullName evidence="4">Late blight resistance proteinR1B-19</fullName>
    </submittedName>
</protein>
<reference evidence="4" key="1">
    <citation type="submission" date="2020-06" db="EMBL/GenBank/DDBJ databases">
        <authorList>
            <person name="Li T."/>
            <person name="Hu X."/>
            <person name="Zhang T."/>
            <person name="Song X."/>
            <person name="Zhang H."/>
            <person name="Dai N."/>
            <person name="Sheng W."/>
            <person name="Hou X."/>
            <person name="Wei L."/>
        </authorList>
    </citation>
    <scope>NUCLEOTIDE SEQUENCE</scope>
    <source>
        <strain evidence="4">G02</strain>
        <tissue evidence="4">Leaf</tissue>
    </source>
</reference>
<organism evidence="4">
    <name type="scientific">Sesamum radiatum</name>
    <name type="common">Black benniseed</name>
    <dbReference type="NCBI Taxonomy" id="300843"/>
    <lineage>
        <taxon>Eukaryota</taxon>
        <taxon>Viridiplantae</taxon>
        <taxon>Streptophyta</taxon>
        <taxon>Embryophyta</taxon>
        <taxon>Tracheophyta</taxon>
        <taxon>Spermatophyta</taxon>
        <taxon>Magnoliopsida</taxon>
        <taxon>eudicotyledons</taxon>
        <taxon>Gunneridae</taxon>
        <taxon>Pentapetalae</taxon>
        <taxon>asterids</taxon>
        <taxon>lamiids</taxon>
        <taxon>Lamiales</taxon>
        <taxon>Pedaliaceae</taxon>
        <taxon>Sesamum</taxon>
    </lineage>
</organism>
<keyword evidence="1" id="KW-0547">Nucleotide-binding</keyword>
<dbReference type="InterPro" id="IPR036388">
    <property type="entry name" value="WH-like_DNA-bd_sf"/>
</dbReference>
<dbReference type="AlphaFoldDB" id="A0AAW2PMT6"/>
<name>A0AAW2PMT6_SESRA</name>
<evidence type="ECO:0000256" key="1">
    <source>
        <dbReference type="ARBA" id="ARBA00022741"/>
    </source>
</evidence>
<evidence type="ECO:0000256" key="2">
    <source>
        <dbReference type="ARBA" id="ARBA00022840"/>
    </source>
</evidence>
<accession>A0AAW2PMT6</accession>
<evidence type="ECO:0000313" key="4">
    <source>
        <dbReference type="EMBL" id="KAL0356363.1"/>
    </source>
</evidence>
<dbReference type="InterPro" id="IPR058922">
    <property type="entry name" value="WHD_DRP"/>
</dbReference>
<proteinExistence type="predicted"/>
<evidence type="ECO:0000259" key="3">
    <source>
        <dbReference type="Pfam" id="PF23559"/>
    </source>
</evidence>
<reference evidence="4" key="2">
    <citation type="journal article" date="2024" name="Plant">
        <title>Genomic evolution and insights into agronomic trait innovations of Sesamum species.</title>
        <authorList>
            <person name="Miao H."/>
            <person name="Wang L."/>
            <person name="Qu L."/>
            <person name="Liu H."/>
            <person name="Sun Y."/>
            <person name="Le M."/>
            <person name="Wang Q."/>
            <person name="Wei S."/>
            <person name="Zheng Y."/>
            <person name="Lin W."/>
            <person name="Duan Y."/>
            <person name="Cao H."/>
            <person name="Xiong S."/>
            <person name="Wang X."/>
            <person name="Wei L."/>
            <person name="Li C."/>
            <person name="Ma Q."/>
            <person name="Ju M."/>
            <person name="Zhao R."/>
            <person name="Li G."/>
            <person name="Mu C."/>
            <person name="Tian Q."/>
            <person name="Mei H."/>
            <person name="Zhang T."/>
            <person name="Gao T."/>
            <person name="Zhang H."/>
        </authorList>
    </citation>
    <scope>NUCLEOTIDE SEQUENCE</scope>
    <source>
        <strain evidence="4">G02</strain>
    </source>
</reference>
<keyword evidence="2" id="KW-0067">ATP-binding</keyword>
<comment type="caution">
    <text evidence="4">The sequence shown here is derived from an EMBL/GenBank/DDBJ whole genome shotgun (WGS) entry which is preliminary data.</text>
</comment>
<sequence length="133" mass="15498">MSDISLEETAENYLENLIGRNLLRVDKRRYDGRVKTCRIHDMLRDFCKKEARIEKDNFLKEVKRDNEGVIEPSIDGIKKVCRLCIHSDVLKFLFARPASDHIRSFVSFSKKKITLEAQDTLTIALGFKLLRVL</sequence>
<dbReference type="Pfam" id="PF23559">
    <property type="entry name" value="WHD_DRP"/>
    <property type="match status" value="1"/>
</dbReference>
<feature type="domain" description="Disease resistance protein winged helix" evidence="3">
    <location>
        <begin position="4"/>
        <end position="46"/>
    </location>
</feature>
<gene>
    <name evidence="4" type="ORF">Sradi_4083200</name>
</gene>
<dbReference type="Gene3D" id="1.10.10.10">
    <property type="entry name" value="Winged helix-like DNA-binding domain superfamily/Winged helix DNA-binding domain"/>
    <property type="match status" value="1"/>
</dbReference>